<dbReference type="GO" id="GO:0005886">
    <property type="term" value="C:plasma membrane"/>
    <property type="evidence" value="ECO:0007669"/>
    <property type="project" value="UniProtKB-SubCell"/>
</dbReference>
<dbReference type="PANTHER" id="PTHR24220:SF666">
    <property type="entry name" value="HEMIN IMPORT ATP-BINDING PROTEIN HRTA-RELATED"/>
    <property type="match status" value="1"/>
</dbReference>
<dbReference type="SUPFAM" id="SSF52540">
    <property type="entry name" value="P-loop containing nucleoside triphosphate hydrolases"/>
    <property type="match status" value="1"/>
</dbReference>
<evidence type="ECO:0000256" key="5">
    <source>
        <dbReference type="ARBA" id="ARBA00022741"/>
    </source>
</evidence>
<dbReference type="PROSITE" id="PS50893">
    <property type="entry name" value="ABC_TRANSPORTER_2"/>
    <property type="match status" value="1"/>
</dbReference>
<keyword evidence="4" id="KW-1003">Cell membrane</keyword>
<comment type="caution">
    <text evidence="12">The sequence shown here is derived from an EMBL/GenBank/DDBJ whole genome shotgun (WGS) entry which is preliminary data.</text>
</comment>
<name>A0A5A5TWM9_LEUCI</name>
<keyword evidence="6 12" id="KW-0067">ATP-binding</keyword>
<keyword evidence="7" id="KW-0472">Membrane</keyword>
<organism evidence="12 13">
    <name type="scientific">Leuconostoc citreum</name>
    <dbReference type="NCBI Taxonomy" id="33964"/>
    <lineage>
        <taxon>Bacteria</taxon>
        <taxon>Bacillati</taxon>
        <taxon>Bacillota</taxon>
        <taxon>Bacilli</taxon>
        <taxon>Lactobacillales</taxon>
        <taxon>Lactobacillaceae</taxon>
        <taxon>Leuconostoc</taxon>
    </lineage>
</organism>
<dbReference type="GO" id="GO:0005524">
    <property type="term" value="F:ATP binding"/>
    <property type="evidence" value="ECO:0007669"/>
    <property type="project" value="UniProtKB-KW"/>
</dbReference>
<dbReference type="InterPro" id="IPR003439">
    <property type="entry name" value="ABC_transporter-like_ATP-bd"/>
</dbReference>
<feature type="domain" description="ABC transporter" evidence="11">
    <location>
        <begin position="4"/>
        <end position="223"/>
    </location>
</feature>
<evidence type="ECO:0000256" key="8">
    <source>
        <dbReference type="ARBA" id="ARBA00024359"/>
    </source>
</evidence>
<evidence type="ECO:0000256" key="9">
    <source>
        <dbReference type="ARBA" id="ARBA00024432"/>
    </source>
</evidence>
<reference evidence="12 13" key="1">
    <citation type="submission" date="2019-04" db="EMBL/GenBank/DDBJ databases">
        <title>A pseudo-fructophilic Leuconostoc citreum strain F192-5 isolated from peel of satsuma mandarin: the first report for isolation and characterization of strain-dependent fructophilic-like characteristics.</title>
        <authorList>
            <person name="Maeno S."/>
            <person name="Tanizawa Y."/>
            <person name="Kajikawa A."/>
            <person name="Kanesaki Y."/>
            <person name="Kubota E."/>
            <person name="Arita M."/>
            <person name="Leon D."/>
            <person name="Endo A."/>
        </authorList>
    </citation>
    <scope>NUCLEOTIDE SEQUENCE [LARGE SCALE GENOMIC DNA]</scope>
    <source>
        <strain evidence="12 13">F192-5</strain>
    </source>
</reference>
<comment type="function">
    <text evidence="10">Part of the ABC transporter complex hrt involved in hemin import. Responsible for energy coupling to the transport system.</text>
</comment>
<evidence type="ECO:0000256" key="1">
    <source>
        <dbReference type="ARBA" id="ARBA00004202"/>
    </source>
</evidence>
<keyword evidence="5" id="KW-0547">Nucleotide-binding</keyword>
<dbReference type="InterPro" id="IPR027417">
    <property type="entry name" value="P-loop_NTPase"/>
</dbReference>
<dbReference type="GO" id="GO:0016887">
    <property type="term" value="F:ATP hydrolysis activity"/>
    <property type="evidence" value="ECO:0007669"/>
    <property type="project" value="InterPro"/>
</dbReference>
<evidence type="ECO:0000256" key="3">
    <source>
        <dbReference type="ARBA" id="ARBA00022448"/>
    </source>
</evidence>
<dbReference type="Gene3D" id="3.40.50.300">
    <property type="entry name" value="P-loop containing nucleotide triphosphate hydrolases"/>
    <property type="match status" value="1"/>
</dbReference>
<accession>A0A5A5TWM9</accession>
<keyword evidence="3" id="KW-0813">Transport</keyword>
<comment type="subunit">
    <text evidence="2">The complex is composed of two ATP-binding proteins (HrtA), two transmembrane proteins (HrtB) and a solute-binding protein.</text>
</comment>
<dbReference type="SMART" id="SM00382">
    <property type="entry name" value="AAA"/>
    <property type="match status" value="1"/>
</dbReference>
<dbReference type="RefSeq" id="WP_004905186.1">
    <property type="nucleotide sequence ID" value="NZ_BJJW01000002.1"/>
</dbReference>
<evidence type="ECO:0000256" key="6">
    <source>
        <dbReference type="ARBA" id="ARBA00022840"/>
    </source>
</evidence>
<dbReference type="Proteomes" id="UP000323274">
    <property type="component" value="Unassembled WGS sequence"/>
</dbReference>
<sequence length="224" mass="24777">MASLKLVDVTKVFGEGTNEVVALNRVNFESRQGELTLILGPSGSGKSTLLTIIGGLQSPTSGEVYVNGQLVDVKDVKSSDFFRLNQVGFVLQSHSLVPFLTVKKQFELADRVKKQNNLQTEQFHHYLQILGIDQLLDKYPNQLSGGQSQRVAIARAIYTNPDFILADEPTAALDSDRVKKVGELFKQIATAEDKAVVIVTHDLRLEQFADHVYHIEDGAIIQTK</sequence>
<dbReference type="GO" id="GO:0022857">
    <property type="term" value="F:transmembrane transporter activity"/>
    <property type="evidence" value="ECO:0007669"/>
    <property type="project" value="TreeGrafter"/>
</dbReference>
<evidence type="ECO:0000313" key="13">
    <source>
        <dbReference type="Proteomes" id="UP000323274"/>
    </source>
</evidence>
<protein>
    <recommendedName>
        <fullName evidence="9">Putative hemin import ATP-binding protein HrtA</fullName>
    </recommendedName>
</protein>
<evidence type="ECO:0000256" key="2">
    <source>
        <dbReference type="ARBA" id="ARBA00011131"/>
    </source>
</evidence>
<dbReference type="InterPro" id="IPR017911">
    <property type="entry name" value="MacB-like_ATP-bd"/>
</dbReference>
<evidence type="ECO:0000313" key="12">
    <source>
        <dbReference type="EMBL" id="GDZ82920.1"/>
    </source>
</evidence>
<gene>
    <name evidence="12" type="ORF">LCIT_01620</name>
</gene>
<comment type="subcellular location">
    <subcellularLocation>
        <location evidence="1">Cell membrane</location>
        <topology evidence="1">Peripheral membrane protein</topology>
    </subcellularLocation>
</comment>
<dbReference type="InterPro" id="IPR017871">
    <property type="entry name" value="ABC_transporter-like_CS"/>
</dbReference>
<dbReference type="EMBL" id="BJJW01000002">
    <property type="protein sequence ID" value="GDZ82920.1"/>
    <property type="molecule type" value="Genomic_DNA"/>
</dbReference>
<comment type="similarity">
    <text evidence="8">Belongs to the ABC transporter superfamily. HrtA family.</text>
</comment>
<dbReference type="InterPro" id="IPR003593">
    <property type="entry name" value="AAA+_ATPase"/>
</dbReference>
<dbReference type="CDD" id="cd03255">
    <property type="entry name" value="ABC_MJ0796_LolCDE_FtsE"/>
    <property type="match status" value="1"/>
</dbReference>
<evidence type="ECO:0000259" key="11">
    <source>
        <dbReference type="PROSITE" id="PS50893"/>
    </source>
</evidence>
<evidence type="ECO:0000256" key="10">
    <source>
        <dbReference type="ARBA" id="ARBA00024721"/>
    </source>
</evidence>
<dbReference type="PROSITE" id="PS00211">
    <property type="entry name" value="ABC_TRANSPORTER_1"/>
    <property type="match status" value="1"/>
</dbReference>
<proteinExistence type="inferred from homology"/>
<evidence type="ECO:0000256" key="7">
    <source>
        <dbReference type="ARBA" id="ARBA00023136"/>
    </source>
</evidence>
<dbReference type="AlphaFoldDB" id="A0A5A5TWM9"/>
<dbReference type="Pfam" id="PF00005">
    <property type="entry name" value="ABC_tran"/>
    <property type="match status" value="1"/>
</dbReference>
<dbReference type="InterPro" id="IPR015854">
    <property type="entry name" value="ABC_transpr_LolD-like"/>
</dbReference>
<evidence type="ECO:0000256" key="4">
    <source>
        <dbReference type="ARBA" id="ARBA00022475"/>
    </source>
</evidence>
<dbReference type="PANTHER" id="PTHR24220">
    <property type="entry name" value="IMPORT ATP-BINDING PROTEIN"/>
    <property type="match status" value="1"/>
</dbReference>